<comment type="subcellular location">
    <subcellularLocation>
        <location evidence="1">Cell membrane</location>
        <topology evidence="1">Single-pass type I membrane protein</topology>
    </subcellularLocation>
</comment>
<evidence type="ECO:0000313" key="12">
    <source>
        <dbReference type="EMBL" id="ALJ83302.1"/>
    </source>
</evidence>
<dbReference type="Pfam" id="PF16556">
    <property type="entry name" value="IL17R_fnIII_D1"/>
    <property type="match status" value="1"/>
</dbReference>
<gene>
    <name evidence="12" type="primary">IL-17RF</name>
</gene>
<dbReference type="PANTHER" id="PTHR15583">
    <property type="entry name" value="INTERLEUKIN-17 RECEPTOR"/>
    <property type="match status" value="1"/>
</dbReference>
<dbReference type="PANTHER" id="PTHR15583:SF13">
    <property type="entry name" value="INTERLEUKIN-17 RECEPTOR A"/>
    <property type="match status" value="1"/>
</dbReference>
<dbReference type="InterPro" id="IPR038683">
    <property type="entry name" value="IL17RA/B_FnIII-like_1_sf"/>
</dbReference>
<dbReference type="Gene3D" id="2.60.40.2150">
    <property type="entry name" value="Interleukin-17 receptor A/B, fibronectin-III-like domain 2"/>
    <property type="match status" value="1"/>
</dbReference>
<evidence type="ECO:0000256" key="7">
    <source>
        <dbReference type="ARBA" id="ARBA00023170"/>
    </source>
</evidence>
<dbReference type="Pfam" id="PF08357">
    <property type="entry name" value="SEFIR"/>
    <property type="match status" value="1"/>
</dbReference>
<organism evidence="12">
    <name type="scientific">Lampetra planeri</name>
    <name type="common">Brook lamprey</name>
    <name type="synonym">Petromyzon planeri</name>
    <dbReference type="NCBI Taxonomy" id="7750"/>
    <lineage>
        <taxon>Eukaryota</taxon>
        <taxon>Metazoa</taxon>
        <taxon>Chordata</taxon>
        <taxon>Craniata</taxon>
        <taxon>Vertebrata</taxon>
        <taxon>Cyclostomata</taxon>
        <taxon>Hyperoartia</taxon>
        <taxon>Petromyzontiformes</taxon>
        <taxon>Petromyzontidae</taxon>
        <taxon>Lampetra</taxon>
    </lineage>
</organism>
<dbReference type="InterPro" id="IPR013568">
    <property type="entry name" value="SEFIR_dom"/>
</dbReference>
<dbReference type="PROSITE" id="PS51534">
    <property type="entry name" value="SEFIR"/>
    <property type="match status" value="1"/>
</dbReference>
<dbReference type="GO" id="GO:0005886">
    <property type="term" value="C:plasma membrane"/>
    <property type="evidence" value="ECO:0007669"/>
    <property type="project" value="UniProtKB-SubCell"/>
</dbReference>
<sequence>VAFENNTPQHPSCVLLPFEFSKLSTNCFKMPGIGYYRWVPTRLDLFRIETWQAMPVIDALFCFAINLSVVLSLLVFRQHLPPISVGRVGVLCVPCGLTAAANHHSWFTPASWTPSAPRSLSLSVVVAPGAGGRRTPWLRASWEVNPDGSINHLDGAELIITHGSKSHHIIFNFSKVPFPRRNNQLGQNWEFSFDQYEVEPSDYVTVTVYHLPRPSMGQDDAHVQDSIKVPDCKSEAMRNTHKCIVRGINWDPKMNITLASNSLRVFFNTAPYFDHYTLAVFFRREDNRDCFKEMETNVMKGAYDATESAVFIISSLERHCDHVTVKIRPFNTCCKSLCKGRRSSFVIDAEGGPRSPLVYASVGGALALLFVVTLIVAALRTARPQARAGKAWTVHRGGSSESDQRRQHHASPPHTTLDHQLERPRDPPTLLILYSLDHALFKDVILSFASLVQAHCSVKVALGLWSSVEVACRGPLAWVAARRQAARETGGRVLLVCSRGVAAKWEAHRAATACAGEEGAALRLGAESHAGDHFSMALPLICADLGTPSLLGKYAVVYFDEVSNKKDIPDVFTPAKTYKLTSQLGKMCQMLSNLNSATRRHKQVKDWNLSASGKALCDAIKQFKLYQKQNPKWFEDECLR</sequence>
<feature type="non-terminal residue" evidence="12">
    <location>
        <position position="1"/>
    </location>
</feature>
<dbReference type="InterPro" id="IPR039465">
    <property type="entry name" value="IL-17_rcpt-like"/>
</dbReference>
<dbReference type="Gene3D" id="2.60.40.2160">
    <property type="entry name" value="Interleukin-17 receptor A/B, fibronectin-III-like domain 1"/>
    <property type="match status" value="1"/>
</dbReference>
<evidence type="ECO:0000256" key="2">
    <source>
        <dbReference type="ARBA" id="ARBA00022475"/>
    </source>
</evidence>
<feature type="region of interest" description="Disordered" evidence="9">
    <location>
        <begin position="390"/>
        <end position="423"/>
    </location>
</feature>
<keyword evidence="8" id="KW-0325">Glycoprotein</keyword>
<keyword evidence="5 10" id="KW-1133">Transmembrane helix</keyword>
<keyword evidence="6 10" id="KW-0472">Membrane</keyword>
<evidence type="ECO:0000256" key="8">
    <source>
        <dbReference type="ARBA" id="ARBA00023180"/>
    </source>
</evidence>
<name>A0A0P0I1I7_LAMPL</name>
<protein>
    <submittedName>
        <fullName evidence="12">IL-17RF</fullName>
    </submittedName>
</protein>
<evidence type="ECO:0000256" key="3">
    <source>
        <dbReference type="ARBA" id="ARBA00022692"/>
    </source>
</evidence>
<evidence type="ECO:0000259" key="11">
    <source>
        <dbReference type="PROSITE" id="PS51534"/>
    </source>
</evidence>
<evidence type="ECO:0000256" key="9">
    <source>
        <dbReference type="SAM" id="MobiDB-lite"/>
    </source>
</evidence>
<reference evidence="12" key="2">
    <citation type="submission" date="2015-04" db="EMBL/GenBank/DDBJ databases">
        <authorList>
            <person name="Syromyatnikov M.Y."/>
            <person name="Popov V.N."/>
        </authorList>
    </citation>
    <scope>NUCLEOTIDE SEQUENCE</scope>
</reference>
<evidence type="ECO:0000256" key="6">
    <source>
        <dbReference type="ARBA" id="ARBA00023136"/>
    </source>
</evidence>
<proteinExistence type="evidence at transcript level"/>
<reference evidence="12" key="1">
    <citation type="journal article" date="2015" name="J. Immunol.">
        <title>Characterization of Lamprey IL-17 Family Members and Their Receptors.</title>
        <authorList>
            <person name="Han Q."/>
            <person name="Das S."/>
            <person name="Hirano M."/>
            <person name="Holland S.J."/>
            <person name="McCurley N."/>
            <person name="Guo P."/>
            <person name="Rosenberg C.S."/>
            <person name="Boehm T."/>
            <person name="Cooper M.D."/>
        </authorList>
    </citation>
    <scope>NUCLEOTIDE SEQUENCE</scope>
</reference>
<keyword evidence="7" id="KW-0675">Receptor</keyword>
<evidence type="ECO:0000256" key="1">
    <source>
        <dbReference type="ARBA" id="ARBA00004251"/>
    </source>
</evidence>
<dbReference type="AlphaFoldDB" id="A0A0P0I1I7"/>
<feature type="transmembrane region" description="Helical" evidence="10">
    <location>
        <begin position="357"/>
        <end position="379"/>
    </location>
</feature>
<evidence type="ECO:0000256" key="4">
    <source>
        <dbReference type="ARBA" id="ARBA00022729"/>
    </source>
</evidence>
<keyword evidence="4" id="KW-0732">Signal</keyword>
<keyword evidence="2" id="KW-1003">Cell membrane</keyword>
<feature type="transmembrane region" description="Helical" evidence="10">
    <location>
        <begin position="56"/>
        <end position="76"/>
    </location>
</feature>
<keyword evidence="3 10" id="KW-0812">Transmembrane</keyword>
<dbReference type="EMBL" id="KR059953">
    <property type="protein sequence ID" value="ALJ83302.1"/>
    <property type="molecule type" value="mRNA"/>
</dbReference>
<feature type="domain" description="SEFIR" evidence="11">
    <location>
        <begin position="427"/>
        <end position="589"/>
    </location>
</feature>
<dbReference type="Gene3D" id="3.40.50.11530">
    <property type="match status" value="1"/>
</dbReference>
<evidence type="ECO:0000256" key="10">
    <source>
        <dbReference type="SAM" id="Phobius"/>
    </source>
</evidence>
<dbReference type="GO" id="GO:0030368">
    <property type="term" value="F:interleukin-17 receptor activity"/>
    <property type="evidence" value="ECO:0007669"/>
    <property type="project" value="InterPro"/>
</dbReference>
<dbReference type="InterPro" id="IPR032356">
    <property type="entry name" value="IL17R_A/B_N"/>
</dbReference>
<evidence type="ECO:0000256" key="5">
    <source>
        <dbReference type="ARBA" id="ARBA00022989"/>
    </source>
</evidence>
<dbReference type="InterPro" id="IPR043046">
    <property type="entry name" value="IL17RA/B_FnIII-like_2_sf"/>
</dbReference>
<accession>A0A0P0I1I7</accession>